<dbReference type="Proteomes" id="UP000134836">
    <property type="component" value="Segment"/>
</dbReference>
<evidence type="ECO:0000256" key="3">
    <source>
        <dbReference type="ARBA" id="ARBA00022562"/>
    </source>
</evidence>
<keyword evidence="6 9" id="KW-0175">Coiled coil</keyword>
<feature type="coiled-coil region" evidence="9">
    <location>
        <begin position="74"/>
        <end position="108"/>
    </location>
</feature>
<dbReference type="EMBL" id="JN418926">
    <property type="protein sequence ID" value="AEP16407.1"/>
    <property type="molecule type" value="Genomic_DNA"/>
</dbReference>
<dbReference type="GeneID" id="28544350"/>
<sequence>MEPKRRGFINTCFLITRLPNWAGSRQNVTGSDIEGRAVRSNEDLDLIDALDPVGLQQDAAAEDPLDTQEVNRAIADLRAQMADFGRSVDELQTEVTALQAALAAAVAATAQPGAAGGAAAP</sequence>
<dbReference type="Pfam" id="PF03955">
    <property type="entry name" value="Adeno_PIX"/>
    <property type="match status" value="1"/>
</dbReference>
<evidence type="ECO:0000256" key="9">
    <source>
        <dbReference type="SAM" id="Coils"/>
    </source>
</evidence>
<evidence type="ECO:0000256" key="8">
    <source>
        <dbReference type="ARBA" id="ARBA00023296"/>
    </source>
</evidence>
<organism evidence="10 11">
    <name type="scientific">Equine adenovirus A serotype 1</name>
    <name type="common">EAdV-1</name>
    <name type="synonym">Equine adenovirus 1</name>
    <dbReference type="NCBI Taxonomy" id="46916"/>
    <lineage>
        <taxon>Viruses</taxon>
        <taxon>Varidnaviria</taxon>
        <taxon>Bamfordvirae</taxon>
        <taxon>Preplasmiviricota</taxon>
        <taxon>Polisuviricotina</taxon>
        <taxon>Pharingeaviricetes</taxon>
        <taxon>Rowavirales</taxon>
        <taxon>Adenoviridae</taxon>
        <taxon>Mastadenovirus</taxon>
        <taxon>Mastadenovirus equi</taxon>
        <taxon>Equine mastadenovirus A</taxon>
    </lineage>
</organism>
<keyword evidence="7" id="KW-1232">Capsid decoration protein</keyword>
<evidence type="ECO:0000256" key="6">
    <source>
        <dbReference type="ARBA" id="ARBA00023054"/>
    </source>
</evidence>
<keyword evidence="8" id="KW-1160">Virus entry into host cell</keyword>
<evidence type="ECO:0000256" key="7">
    <source>
        <dbReference type="ARBA" id="ARBA00023093"/>
    </source>
</evidence>
<keyword evidence="3" id="KW-1048">Host nucleus</keyword>
<keyword evidence="4" id="KW-0945">Host-virus interaction</keyword>
<keyword evidence="2" id="KW-0167">Capsid protein</keyword>
<dbReference type="GO" id="GO:0046718">
    <property type="term" value="P:symbiont entry into host cell"/>
    <property type="evidence" value="ECO:0007669"/>
    <property type="project" value="UniProtKB-KW"/>
</dbReference>
<evidence type="ECO:0000256" key="1">
    <source>
        <dbReference type="ARBA" id="ARBA00010950"/>
    </source>
</evidence>
<comment type="similarity">
    <text evidence="1">Belongs to the adenoviridae hexon-interlacing protein family.</text>
</comment>
<reference evidence="10 11" key="1">
    <citation type="journal article" date="2012" name="Vet. Microbiol.">
        <title>Genetic characterization of equine adenovirus type 1.</title>
        <authorList>
            <person name="Cavanagh H.M."/>
            <person name="Mahony T.J."/>
            <person name="Vanniasinkam T."/>
        </authorList>
    </citation>
    <scope>NUCLEOTIDE SEQUENCE [LARGE SCALE GENOMIC DNA]</scope>
    <source>
        <strain evidence="10">M1</strain>
    </source>
</reference>
<evidence type="ECO:0000313" key="10">
    <source>
        <dbReference type="EMBL" id="AEP16407.1"/>
    </source>
</evidence>
<evidence type="ECO:0000256" key="4">
    <source>
        <dbReference type="ARBA" id="ARBA00022581"/>
    </source>
</evidence>
<organismHost>
    <name type="scientific">Equus caballus</name>
    <name type="common">Horse</name>
    <dbReference type="NCBI Taxonomy" id="9796"/>
</organismHost>
<dbReference type="RefSeq" id="YP_009272540.1">
    <property type="nucleotide sequence ID" value="NC_030792.1"/>
</dbReference>
<proteinExistence type="inferred from homology"/>
<dbReference type="GO" id="GO:0098021">
    <property type="term" value="C:viral capsid, decoration"/>
    <property type="evidence" value="ECO:0007669"/>
    <property type="project" value="UniProtKB-KW"/>
</dbReference>
<keyword evidence="5" id="KW-0946">Virion</keyword>
<keyword evidence="11" id="KW-1185">Reference proteome</keyword>
<dbReference type="GO" id="GO:0031423">
    <property type="term" value="F:hexon binding"/>
    <property type="evidence" value="ECO:0007669"/>
    <property type="project" value="InterPro"/>
</dbReference>
<evidence type="ECO:0000313" key="11">
    <source>
        <dbReference type="Proteomes" id="UP000134836"/>
    </source>
</evidence>
<dbReference type="OrthoDB" id="14287at10239"/>
<gene>
    <name evidence="10" type="primary">pIX</name>
</gene>
<evidence type="ECO:0000256" key="5">
    <source>
        <dbReference type="ARBA" id="ARBA00022844"/>
    </source>
</evidence>
<protein>
    <submittedName>
        <fullName evidence="10">Hexon associated protein</fullName>
    </submittedName>
</protein>
<name>G5CZ74_ADEE1</name>
<evidence type="ECO:0000256" key="2">
    <source>
        <dbReference type="ARBA" id="ARBA00022561"/>
    </source>
</evidence>
<dbReference type="InterPro" id="IPR005641">
    <property type="entry name" value="Hexon_assoc_IX"/>
</dbReference>
<accession>G5CZ74</accession>
<dbReference type="KEGG" id="vg:28544350"/>